<evidence type="ECO:0000256" key="3">
    <source>
        <dbReference type="ARBA" id="ARBA00022448"/>
    </source>
</evidence>
<dbReference type="PRINTS" id="PR00352">
    <property type="entry name" value="3FE4SFRDOXIN"/>
</dbReference>
<name>A0A5A9X5P3_9BACT</name>
<evidence type="ECO:0000256" key="6">
    <source>
        <dbReference type="ARBA" id="ARBA00022982"/>
    </source>
</evidence>
<keyword evidence="7 9" id="KW-0408">Iron</keyword>
<dbReference type="InterPro" id="IPR001080">
    <property type="entry name" value="3Fe4S_ferredoxin"/>
</dbReference>
<comment type="cofactor">
    <cofactor evidence="1">
        <name>[4Fe-4S] cluster</name>
        <dbReference type="ChEBI" id="CHEBI:49883"/>
    </cofactor>
</comment>
<evidence type="ECO:0000256" key="8">
    <source>
        <dbReference type="ARBA" id="ARBA00023014"/>
    </source>
</evidence>
<keyword evidence="8 9" id="KW-0411">Iron-sulfur</keyword>
<evidence type="ECO:0000259" key="10">
    <source>
        <dbReference type="PROSITE" id="PS51379"/>
    </source>
</evidence>
<keyword evidence="6 9" id="KW-0249">Electron transport</keyword>
<dbReference type="RefSeq" id="WP_149309429.1">
    <property type="nucleotide sequence ID" value="NZ_SRSD01000011.1"/>
</dbReference>
<evidence type="ECO:0000313" key="12">
    <source>
        <dbReference type="Proteomes" id="UP000324298"/>
    </source>
</evidence>
<dbReference type="InterPro" id="IPR017896">
    <property type="entry name" value="4Fe4S_Fe-S-bd"/>
</dbReference>
<sequence>MAKKAWVDQAECISCGLCVDNLPDVFRFDDSGKAECFDSLAATEDEIQANAVDICPVSCIHWKE</sequence>
<dbReference type="GO" id="GO:0051539">
    <property type="term" value="F:4 iron, 4 sulfur cluster binding"/>
    <property type="evidence" value="ECO:0007669"/>
    <property type="project" value="UniProtKB-KW"/>
</dbReference>
<accession>A0A5A9X5P3</accession>
<keyword evidence="3 9" id="KW-0813">Transport</keyword>
<evidence type="ECO:0000256" key="9">
    <source>
        <dbReference type="RuleBase" id="RU368020"/>
    </source>
</evidence>
<dbReference type="PANTHER" id="PTHR39163:SF1">
    <property type="entry name" value="FERREDOXIN"/>
    <property type="match status" value="1"/>
</dbReference>
<evidence type="ECO:0000256" key="7">
    <source>
        <dbReference type="ARBA" id="ARBA00023004"/>
    </source>
</evidence>
<dbReference type="OrthoDB" id="9803319at2"/>
<organism evidence="11 12">
    <name type="scientific">Oryzomonas rubra</name>
    <dbReference type="NCBI Taxonomy" id="2509454"/>
    <lineage>
        <taxon>Bacteria</taxon>
        <taxon>Pseudomonadati</taxon>
        <taxon>Thermodesulfobacteriota</taxon>
        <taxon>Desulfuromonadia</taxon>
        <taxon>Geobacterales</taxon>
        <taxon>Geobacteraceae</taxon>
        <taxon>Oryzomonas</taxon>
    </lineage>
</organism>
<comment type="caution">
    <text evidence="11">The sequence shown here is derived from an EMBL/GenBank/DDBJ whole genome shotgun (WGS) entry which is preliminary data.</text>
</comment>
<evidence type="ECO:0000256" key="5">
    <source>
        <dbReference type="ARBA" id="ARBA00022723"/>
    </source>
</evidence>
<evidence type="ECO:0000256" key="4">
    <source>
        <dbReference type="ARBA" id="ARBA00022485"/>
    </source>
</evidence>
<dbReference type="Gene3D" id="3.30.70.20">
    <property type="match status" value="1"/>
</dbReference>
<dbReference type="PROSITE" id="PS51379">
    <property type="entry name" value="4FE4S_FER_2"/>
    <property type="match status" value="1"/>
</dbReference>
<comment type="function">
    <text evidence="2 9">Ferredoxins are iron-sulfur proteins that transfer electrons in a wide variety of metabolic reactions.</text>
</comment>
<dbReference type="Proteomes" id="UP000324298">
    <property type="component" value="Unassembled WGS sequence"/>
</dbReference>
<keyword evidence="5 9" id="KW-0479">Metal-binding</keyword>
<feature type="domain" description="4Fe-4S ferredoxin-type" evidence="10">
    <location>
        <begin position="3"/>
        <end position="31"/>
    </location>
</feature>
<dbReference type="GO" id="GO:0009055">
    <property type="term" value="F:electron transfer activity"/>
    <property type="evidence" value="ECO:0007669"/>
    <property type="project" value="UniProtKB-UniRule"/>
</dbReference>
<reference evidence="11 12" key="1">
    <citation type="submission" date="2019-04" db="EMBL/GenBank/DDBJ databases">
        <title>Geobacter ruber sp. nov., ferric-reducing bacteria isolated from paddy soil.</title>
        <authorList>
            <person name="Xu Z."/>
            <person name="Masuda Y."/>
            <person name="Itoh H."/>
            <person name="Senoo K."/>
        </authorList>
    </citation>
    <scope>NUCLEOTIDE SEQUENCE [LARGE SCALE GENOMIC DNA]</scope>
    <source>
        <strain evidence="11 12">Red88</strain>
    </source>
</reference>
<dbReference type="AlphaFoldDB" id="A0A5A9X5P3"/>
<dbReference type="InterPro" id="IPR052395">
    <property type="entry name" value="ET_Ferredoxin"/>
</dbReference>
<dbReference type="Pfam" id="PF13370">
    <property type="entry name" value="Fer4_13"/>
    <property type="match status" value="1"/>
</dbReference>
<evidence type="ECO:0000256" key="1">
    <source>
        <dbReference type="ARBA" id="ARBA00001966"/>
    </source>
</evidence>
<gene>
    <name evidence="11" type="ORF">ET418_16360</name>
</gene>
<dbReference type="PANTHER" id="PTHR39163">
    <property type="entry name" value="FERREDOXIN"/>
    <property type="match status" value="1"/>
</dbReference>
<evidence type="ECO:0000313" key="11">
    <source>
        <dbReference type="EMBL" id="KAA0888310.1"/>
    </source>
</evidence>
<dbReference type="GO" id="GO:0005506">
    <property type="term" value="F:iron ion binding"/>
    <property type="evidence" value="ECO:0007669"/>
    <property type="project" value="UniProtKB-UniRule"/>
</dbReference>
<evidence type="ECO:0000256" key="2">
    <source>
        <dbReference type="ARBA" id="ARBA00003532"/>
    </source>
</evidence>
<keyword evidence="12" id="KW-1185">Reference proteome</keyword>
<protein>
    <recommendedName>
        <fullName evidence="9">Ferredoxin</fullName>
    </recommendedName>
</protein>
<proteinExistence type="predicted"/>
<dbReference type="SUPFAM" id="SSF54862">
    <property type="entry name" value="4Fe-4S ferredoxins"/>
    <property type="match status" value="1"/>
</dbReference>
<keyword evidence="4" id="KW-0004">4Fe-4S</keyword>
<dbReference type="EMBL" id="SRSD01000011">
    <property type="protein sequence ID" value="KAA0888310.1"/>
    <property type="molecule type" value="Genomic_DNA"/>
</dbReference>